<dbReference type="GO" id="GO:0061504">
    <property type="term" value="P:cyclic threonylcarbamoyladenosine biosynthetic process"/>
    <property type="evidence" value="ECO:0007669"/>
    <property type="project" value="TreeGrafter"/>
</dbReference>
<keyword evidence="3" id="KW-1185">Reference proteome</keyword>
<dbReference type="HOGENOM" id="CLU_013325_4_1_10"/>
<feature type="domain" description="THIF-type NAD/FAD binding fold" evidence="1">
    <location>
        <begin position="12"/>
        <end position="243"/>
    </location>
</feature>
<protein>
    <submittedName>
        <fullName evidence="2">UBA/THIF-type NAD/FAD binding protein</fullName>
    </submittedName>
</protein>
<sequence length="250" mass="27972">MSKWLERTELILGPEEMNRLKSAHVLIVGLGGIGSFAAEFIARAGVGTMTIVDGDTFDITNKNRQLTALDSTIGKNKAVVLGERIKDINPDIHLNIVEEFVLPARVWELLDQYKPNYVMDCIDSVTPKLEWIIACKSRKIKVITHLGAGGKIDPARVHVAKLPDSYNCKLGAHIKKRLKKKNVGFEKIKCVYSSELQLKDSLKMTDGNNYKRSFYGTVSYMPALFGLMGAAEVIRYLTKKETRESKALDK</sequence>
<dbReference type="Gene3D" id="3.40.50.720">
    <property type="entry name" value="NAD(P)-binding Rossmann-like Domain"/>
    <property type="match status" value="1"/>
</dbReference>
<dbReference type="CDD" id="cd00755">
    <property type="entry name" value="YgdL_like"/>
    <property type="match status" value="1"/>
</dbReference>
<dbReference type="SUPFAM" id="SSF69572">
    <property type="entry name" value="Activating enzymes of the ubiquitin-like proteins"/>
    <property type="match status" value="1"/>
</dbReference>
<organism evidence="2 3">
    <name type="scientific">Fluviicola taffensis (strain DSM 16823 / NCIMB 13979 / RW262)</name>
    <dbReference type="NCBI Taxonomy" id="755732"/>
    <lineage>
        <taxon>Bacteria</taxon>
        <taxon>Pseudomonadati</taxon>
        <taxon>Bacteroidota</taxon>
        <taxon>Flavobacteriia</taxon>
        <taxon>Flavobacteriales</taxon>
        <taxon>Crocinitomicaceae</taxon>
        <taxon>Fluviicola</taxon>
    </lineage>
</organism>
<name>F2ICC5_FLUTR</name>
<dbReference type="OrthoDB" id="9804150at2"/>
<accession>F2ICC5</accession>
<proteinExistence type="predicted"/>
<dbReference type="InterPro" id="IPR045886">
    <property type="entry name" value="ThiF/MoeB/HesA"/>
</dbReference>
<dbReference type="InterPro" id="IPR000594">
    <property type="entry name" value="ThiF_NAD_FAD-bd"/>
</dbReference>
<dbReference type="Proteomes" id="UP000007463">
    <property type="component" value="Chromosome"/>
</dbReference>
<dbReference type="RefSeq" id="WP_013687141.1">
    <property type="nucleotide sequence ID" value="NC_015321.1"/>
</dbReference>
<dbReference type="GO" id="GO:0008641">
    <property type="term" value="F:ubiquitin-like modifier activating enzyme activity"/>
    <property type="evidence" value="ECO:0007669"/>
    <property type="project" value="InterPro"/>
</dbReference>
<evidence type="ECO:0000313" key="2">
    <source>
        <dbReference type="EMBL" id="AEA44371.1"/>
    </source>
</evidence>
<dbReference type="GO" id="GO:0061503">
    <property type="term" value="F:tRNA threonylcarbamoyladenosine dehydratase"/>
    <property type="evidence" value="ECO:0007669"/>
    <property type="project" value="TreeGrafter"/>
</dbReference>
<dbReference type="Pfam" id="PF00899">
    <property type="entry name" value="ThiF"/>
    <property type="match status" value="1"/>
</dbReference>
<evidence type="ECO:0000259" key="1">
    <source>
        <dbReference type="Pfam" id="PF00899"/>
    </source>
</evidence>
<reference evidence="2 3" key="1">
    <citation type="journal article" date="2011" name="Stand. Genomic Sci.">
        <title>Complete genome sequence of the gliding freshwater bacterium Fluviicola taffensis type strain (RW262).</title>
        <authorList>
            <person name="Woyke T."/>
            <person name="Chertkov O."/>
            <person name="Lapidus A."/>
            <person name="Nolan M."/>
            <person name="Lucas S."/>
            <person name="Del Rio T.G."/>
            <person name="Tice H."/>
            <person name="Cheng J.F."/>
            <person name="Tapia R."/>
            <person name="Han C."/>
            <person name="Goodwin L."/>
            <person name="Pitluck S."/>
            <person name="Liolios K."/>
            <person name="Pagani I."/>
            <person name="Ivanova N."/>
            <person name="Huntemann M."/>
            <person name="Mavromatis K."/>
            <person name="Mikhailova N."/>
            <person name="Pati A."/>
            <person name="Chen A."/>
            <person name="Palaniappan K."/>
            <person name="Land M."/>
            <person name="Hauser L."/>
            <person name="Brambilla E.M."/>
            <person name="Rohde M."/>
            <person name="Mwirichia R."/>
            <person name="Sikorski J."/>
            <person name="Tindall B.J."/>
            <person name="Goker M."/>
            <person name="Bristow J."/>
            <person name="Eisen J.A."/>
            <person name="Markowitz V."/>
            <person name="Hugenholtz P."/>
            <person name="Klenk H.P."/>
            <person name="Kyrpides N.C."/>
        </authorList>
    </citation>
    <scope>NUCLEOTIDE SEQUENCE [LARGE SCALE GENOMIC DNA]</scope>
    <source>
        <strain evidence="3">DSM 16823 / RW262 / RW262</strain>
    </source>
</reference>
<dbReference type="STRING" id="755732.Fluta_2385"/>
<dbReference type="PANTHER" id="PTHR43267">
    <property type="entry name" value="TRNA THREONYLCARBAMOYLADENOSINE DEHYDRATASE"/>
    <property type="match status" value="1"/>
</dbReference>
<dbReference type="PANTHER" id="PTHR43267:SF1">
    <property type="entry name" value="TRNA THREONYLCARBAMOYLADENOSINE DEHYDRATASE"/>
    <property type="match status" value="1"/>
</dbReference>
<gene>
    <name evidence="2" type="ordered locus">Fluta_2385</name>
</gene>
<dbReference type="AlphaFoldDB" id="F2ICC5"/>
<dbReference type="eggNOG" id="COG1179">
    <property type="taxonomic scope" value="Bacteria"/>
</dbReference>
<evidence type="ECO:0000313" key="3">
    <source>
        <dbReference type="Proteomes" id="UP000007463"/>
    </source>
</evidence>
<dbReference type="KEGG" id="fte:Fluta_2385"/>
<reference evidence="3" key="2">
    <citation type="submission" date="2011-02" db="EMBL/GenBank/DDBJ databases">
        <title>The complete genome of Fluviicola taffensis DSM 16823.</title>
        <authorList>
            <consortium name="US DOE Joint Genome Institute (JGI-PGF)"/>
            <person name="Lucas S."/>
            <person name="Copeland A."/>
            <person name="Lapidus A."/>
            <person name="Bruce D."/>
            <person name="Goodwin L."/>
            <person name="Pitluck S."/>
            <person name="Kyrpides N."/>
            <person name="Mavromatis K."/>
            <person name="Ivanova N."/>
            <person name="Mikhailova N."/>
            <person name="Pagani I."/>
            <person name="Chertkov O."/>
            <person name="Detter J.C."/>
            <person name="Han C."/>
            <person name="Tapia R."/>
            <person name="Land M."/>
            <person name="Hauser L."/>
            <person name="Markowitz V."/>
            <person name="Cheng J.-F."/>
            <person name="Hugenholtz P."/>
            <person name="Woyke T."/>
            <person name="Wu D."/>
            <person name="Tindall B."/>
            <person name="Pomrenke H.G."/>
            <person name="Brambilla E."/>
            <person name="Klenk H.-P."/>
            <person name="Eisen J.A."/>
        </authorList>
    </citation>
    <scope>NUCLEOTIDE SEQUENCE [LARGE SCALE GENOMIC DNA]</scope>
    <source>
        <strain evidence="3">DSM 16823 / RW262 / RW262</strain>
    </source>
</reference>
<dbReference type="EMBL" id="CP002542">
    <property type="protein sequence ID" value="AEA44371.1"/>
    <property type="molecule type" value="Genomic_DNA"/>
</dbReference>
<dbReference type="InterPro" id="IPR035985">
    <property type="entry name" value="Ubiquitin-activating_enz"/>
</dbReference>